<proteinExistence type="predicted"/>
<dbReference type="VEuPathDB" id="VectorBase:GAUT048750"/>
<name>A0A1A9VV71_GLOAU</name>
<evidence type="ECO:0000313" key="2">
    <source>
        <dbReference type="Proteomes" id="UP000078200"/>
    </source>
</evidence>
<sequence length="122" mass="13722">MYGHCADGGGGVFSKMHFKLISPTIVSISPLLQLKVYKKCFKWTAKVKILSRISPSGLNELLRSCELFGTQLQFGNKMLSTYSGLNSDDLNVDVEIMSRTHGSLATSRSSFAYQHMKQRYHR</sequence>
<accession>A0A1A9VV71</accession>
<keyword evidence="2" id="KW-1185">Reference proteome</keyword>
<protein>
    <submittedName>
        <fullName evidence="1">Uncharacterized protein</fullName>
    </submittedName>
</protein>
<organism evidence="1 2">
    <name type="scientific">Glossina austeni</name>
    <name type="common">Savannah tsetse fly</name>
    <dbReference type="NCBI Taxonomy" id="7395"/>
    <lineage>
        <taxon>Eukaryota</taxon>
        <taxon>Metazoa</taxon>
        <taxon>Ecdysozoa</taxon>
        <taxon>Arthropoda</taxon>
        <taxon>Hexapoda</taxon>
        <taxon>Insecta</taxon>
        <taxon>Pterygota</taxon>
        <taxon>Neoptera</taxon>
        <taxon>Endopterygota</taxon>
        <taxon>Diptera</taxon>
        <taxon>Brachycera</taxon>
        <taxon>Muscomorpha</taxon>
        <taxon>Hippoboscoidea</taxon>
        <taxon>Glossinidae</taxon>
        <taxon>Glossina</taxon>
    </lineage>
</organism>
<evidence type="ECO:0000313" key="1">
    <source>
        <dbReference type="EnsemblMetazoa" id="GAUT048750-PA"/>
    </source>
</evidence>
<reference evidence="1" key="1">
    <citation type="submission" date="2020-05" db="UniProtKB">
        <authorList>
            <consortium name="EnsemblMetazoa"/>
        </authorList>
    </citation>
    <scope>IDENTIFICATION</scope>
    <source>
        <strain evidence="1">TTRI</strain>
    </source>
</reference>
<dbReference type="AlphaFoldDB" id="A0A1A9VV71"/>
<dbReference type="EnsemblMetazoa" id="GAUT048750-RA">
    <property type="protein sequence ID" value="GAUT048750-PA"/>
    <property type="gene ID" value="GAUT048750"/>
</dbReference>
<dbReference type="Proteomes" id="UP000078200">
    <property type="component" value="Unassembled WGS sequence"/>
</dbReference>